<proteinExistence type="predicted"/>
<evidence type="ECO:0000313" key="2">
    <source>
        <dbReference type="Proteomes" id="UP000805193"/>
    </source>
</evidence>
<sequence length="85" mass="9853">MNQLSRRRCKKVKSKPNKTTAIRRALRRMRVKLQKAQVSLSQLKAKNEQLPEEVLSEKIKGLPLKQQVAVYELALKQREGSQRKG</sequence>
<name>A0AC60PD32_IXOPE</name>
<keyword evidence="2" id="KW-1185">Reference proteome</keyword>
<accession>A0AC60PD32</accession>
<reference evidence="1 2" key="1">
    <citation type="journal article" date="2020" name="Cell">
        <title>Large-Scale Comparative Analyses of Tick Genomes Elucidate Their Genetic Diversity and Vector Capacities.</title>
        <authorList>
            <consortium name="Tick Genome and Microbiome Consortium (TIGMIC)"/>
            <person name="Jia N."/>
            <person name="Wang J."/>
            <person name="Shi W."/>
            <person name="Du L."/>
            <person name="Sun Y."/>
            <person name="Zhan W."/>
            <person name="Jiang J.F."/>
            <person name="Wang Q."/>
            <person name="Zhang B."/>
            <person name="Ji P."/>
            <person name="Bell-Sakyi L."/>
            <person name="Cui X.M."/>
            <person name="Yuan T.T."/>
            <person name="Jiang B.G."/>
            <person name="Yang W.F."/>
            <person name="Lam T.T."/>
            <person name="Chang Q.C."/>
            <person name="Ding S.J."/>
            <person name="Wang X.J."/>
            <person name="Zhu J.G."/>
            <person name="Ruan X.D."/>
            <person name="Zhao L."/>
            <person name="Wei J.T."/>
            <person name="Ye R.Z."/>
            <person name="Que T.C."/>
            <person name="Du C.H."/>
            <person name="Zhou Y.H."/>
            <person name="Cheng J.X."/>
            <person name="Dai P.F."/>
            <person name="Guo W.B."/>
            <person name="Han X.H."/>
            <person name="Huang E.J."/>
            <person name="Li L.F."/>
            <person name="Wei W."/>
            <person name="Gao Y.C."/>
            <person name="Liu J.Z."/>
            <person name="Shao H.Z."/>
            <person name="Wang X."/>
            <person name="Wang C.C."/>
            <person name="Yang T.C."/>
            <person name="Huo Q.B."/>
            <person name="Li W."/>
            <person name="Chen H.Y."/>
            <person name="Chen S.E."/>
            <person name="Zhou L.G."/>
            <person name="Ni X.B."/>
            <person name="Tian J.H."/>
            <person name="Sheng Y."/>
            <person name="Liu T."/>
            <person name="Pan Y.S."/>
            <person name="Xia L.Y."/>
            <person name="Li J."/>
            <person name="Zhao F."/>
            <person name="Cao W.C."/>
        </authorList>
    </citation>
    <scope>NUCLEOTIDE SEQUENCE [LARGE SCALE GENOMIC DNA]</scope>
    <source>
        <strain evidence="1">Iper-2018</strain>
    </source>
</reference>
<dbReference type="EMBL" id="JABSTQ010010814">
    <property type="protein sequence ID" value="KAG0417699.1"/>
    <property type="molecule type" value="Genomic_DNA"/>
</dbReference>
<comment type="caution">
    <text evidence="1">The sequence shown here is derived from an EMBL/GenBank/DDBJ whole genome shotgun (WGS) entry which is preliminary data.</text>
</comment>
<dbReference type="Proteomes" id="UP000805193">
    <property type="component" value="Unassembled WGS sequence"/>
</dbReference>
<gene>
    <name evidence="1" type="ORF">HPB47_005404</name>
</gene>
<organism evidence="1 2">
    <name type="scientific">Ixodes persulcatus</name>
    <name type="common">Taiga tick</name>
    <dbReference type="NCBI Taxonomy" id="34615"/>
    <lineage>
        <taxon>Eukaryota</taxon>
        <taxon>Metazoa</taxon>
        <taxon>Ecdysozoa</taxon>
        <taxon>Arthropoda</taxon>
        <taxon>Chelicerata</taxon>
        <taxon>Arachnida</taxon>
        <taxon>Acari</taxon>
        <taxon>Parasitiformes</taxon>
        <taxon>Ixodida</taxon>
        <taxon>Ixodoidea</taxon>
        <taxon>Ixodidae</taxon>
        <taxon>Ixodinae</taxon>
        <taxon>Ixodes</taxon>
    </lineage>
</organism>
<evidence type="ECO:0000313" key="1">
    <source>
        <dbReference type="EMBL" id="KAG0417699.1"/>
    </source>
</evidence>
<protein>
    <submittedName>
        <fullName evidence="1">Uncharacterized protein</fullName>
    </submittedName>
</protein>